<dbReference type="InterPro" id="IPR011268">
    <property type="entry name" value="Purine_phosphorylase"/>
</dbReference>
<sequence>NFSPSDIMLITDHINLIPDNPLRGKNDPKLGPRFPDLYSCYSPELIRLAEDVAVKNRIPIKKGVYVAVPGPNLETNAEYRFLRIIGADAVGMSTVPEVLMARYLKIKVLGLSIITDMGVADATKPVNISKILKAAGKAEPRLTKIVTGVVEKL</sequence>
<comment type="similarity">
    <text evidence="2">Belongs to the PNP/MTAP phosphorylase family.</text>
</comment>
<keyword evidence="5" id="KW-0808">Transferase</keyword>
<evidence type="ECO:0000259" key="7">
    <source>
        <dbReference type="Pfam" id="PF01048"/>
    </source>
</evidence>
<reference evidence="8" key="1">
    <citation type="journal article" date="2014" name="Front. Microbiol.">
        <title>High frequency of phylogenetically diverse reductive dehalogenase-homologous genes in deep subseafloor sedimentary metagenomes.</title>
        <authorList>
            <person name="Kawai M."/>
            <person name="Futagami T."/>
            <person name="Toyoda A."/>
            <person name="Takaki Y."/>
            <person name="Nishi S."/>
            <person name="Hori S."/>
            <person name="Arai W."/>
            <person name="Tsubouchi T."/>
            <person name="Morono Y."/>
            <person name="Uchiyama I."/>
            <person name="Ito T."/>
            <person name="Fujiyama A."/>
            <person name="Inagaki F."/>
            <person name="Takami H."/>
        </authorList>
    </citation>
    <scope>NUCLEOTIDE SEQUENCE</scope>
    <source>
        <strain evidence="8">Expedition CK06-06</strain>
    </source>
</reference>
<evidence type="ECO:0000256" key="6">
    <source>
        <dbReference type="ARBA" id="ARBA00031036"/>
    </source>
</evidence>
<evidence type="ECO:0000256" key="1">
    <source>
        <dbReference type="ARBA" id="ARBA00005058"/>
    </source>
</evidence>
<evidence type="ECO:0000313" key="8">
    <source>
        <dbReference type="EMBL" id="GAI07968.1"/>
    </source>
</evidence>
<dbReference type="EC" id="2.4.2.1" evidence="3"/>
<dbReference type="InterPro" id="IPR000845">
    <property type="entry name" value="Nucleoside_phosphorylase_d"/>
</dbReference>
<dbReference type="AlphaFoldDB" id="X1KMU0"/>
<protein>
    <recommendedName>
        <fullName evidence="3">purine-nucleoside phosphorylase</fullName>
        <ecNumber evidence="3">2.4.2.1</ecNumber>
    </recommendedName>
    <alternativeName>
        <fullName evidence="6">Inosine-guanosine phosphorylase</fullName>
    </alternativeName>
</protein>
<evidence type="ECO:0000256" key="5">
    <source>
        <dbReference type="ARBA" id="ARBA00022679"/>
    </source>
</evidence>
<evidence type="ECO:0000256" key="4">
    <source>
        <dbReference type="ARBA" id="ARBA00022676"/>
    </source>
</evidence>
<proteinExistence type="inferred from homology"/>
<organism evidence="8">
    <name type="scientific">marine sediment metagenome</name>
    <dbReference type="NCBI Taxonomy" id="412755"/>
    <lineage>
        <taxon>unclassified sequences</taxon>
        <taxon>metagenomes</taxon>
        <taxon>ecological metagenomes</taxon>
    </lineage>
</organism>
<dbReference type="PANTHER" id="PTHR11904">
    <property type="entry name" value="METHYLTHIOADENOSINE/PURINE NUCLEOSIDE PHOSPHORYLASE"/>
    <property type="match status" value="1"/>
</dbReference>
<dbReference type="UniPathway" id="UPA00606"/>
<evidence type="ECO:0000256" key="2">
    <source>
        <dbReference type="ARBA" id="ARBA00006751"/>
    </source>
</evidence>
<gene>
    <name evidence="8" type="ORF">S06H3_08345</name>
</gene>
<dbReference type="Gene3D" id="3.40.50.1580">
    <property type="entry name" value="Nucleoside phosphorylase domain"/>
    <property type="match status" value="1"/>
</dbReference>
<dbReference type="GO" id="GO:0009116">
    <property type="term" value="P:nucleoside metabolic process"/>
    <property type="evidence" value="ECO:0007669"/>
    <property type="project" value="InterPro"/>
</dbReference>
<dbReference type="CDD" id="cd09009">
    <property type="entry name" value="PNP-EcPNPII_like"/>
    <property type="match status" value="1"/>
</dbReference>
<feature type="domain" description="Nucleoside phosphorylase" evidence="7">
    <location>
        <begin position="2"/>
        <end position="150"/>
    </location>
</feature>
<dbReference type="SUPFAM" id="SSF53167">
    <property type="entry name" value="Purine and uridine phosphorylases"/>
    <property type="match status" value="1"/>
</dbReference>
<comment type="caution">
    <text evidence="8">The sequence shown here is derived from an EMBL/GenBank/DDBJ whole genome shotgun (WGS) entry which is preliminary data.</text>
</comment>
<accession>X1KMU0</accession>
<keyword evidence="4" id="KW-0328">Glycosyltransferase</keyword>
<name>X1KMU0_9ZZZZ</name>
<feature type="non-terminal residue" evidence="8">
    <location>
        <position position="1"/>
    </location>
</feature>
<evidence type="ECO:0000256" key="3">
    <source>
        <dbReference type="ARBA" id="ARBA00011886"/>
    </source>
</evidence>
<dbReference type="InterPro" id="IPR035994">
    <property type="entry name" value="Nucleoside_phosphorylase_sf"/>
</dbReference>
<dbReference type="GO" id="GO:0005737">
    <property type="term" value="C:cytoplasm"/>
    <property type="evidence" value="ECO:0007669"/>
    <property type="project" value="TreeGrafter"/>
</dbReference>
<dbReference type="GO" id="GO:0004731">
    <property type="term" value="F:purine-nucleoside phosphorylase activity"/>
    <property type="evidence" value="ECO:0007669"/>
    <property type="project" value="UniProtKB-EC"/>
</dbReference>
<dbReference type="Pfam" id="PF01048">
    <property type="entry name" value="PNP_UDP_1"/>
    <property type="match status" value="1"/>
</dbReference>
<dbReference type="EMBL" id="BARV01003507">
    <property type="protein sequence ID" value="GAI07968.1"/>
    <property type="molecule type" value="Genomic_DNA"/>
</dbReference>
<dbReference type="PANTHER" id="PTHR11904:SF9">
    <property type="entry name" value="PURINE NUCLEOSIDE PHOSPHORYLASE-RELATED"/>
    <property type="match status" value="1"/>
</dbReference>
<comment type="pathway">
    <text evidence="1">Purine metabolism; purine nucleoside salvage.</text>
</comment>